<comment type="caution">
    <text evidence="1">The sequence shown here is derived from an EMBL/GenBank/DDBJ whole genome shotgun (WGS) entry which is preliminary data.</text>
</comment>
<evidence type="ECO:0000313" key="2">
    <source>
        <dbReference type="Proteomes" id="UP000774326"/>
    </source>
</evidence>
<dbReference type="EMBL" id="JAEUBG010002873">
    <property type="protein sequence ID" value="KAH3683920.1"/>
    <property type="molecule type" value="Genomic_DNA"/>
</dbReference>
<evidence type="ECO:0000313" key="1">
    <source>
        <dbReference type="EMBL" id="KAH3683920.1"/>
    </source>
</evidence>
<protein>
    <submittedName>
        <fullName evidence="1">Uncharacterized protein</fullName>
    </submittedName>
</protein>
<reference evidence="1" key="2">
    <citation type="submission" date="2021-01" db="EMBL/GenBank/DDBJ databases">
        <authorList>
            <person name="Schikora-Tamarit M.A."/>
        </authorList>
    </citation>
    <scope>NUCLEOTIDE SEQUENCE</scope>
    <source>
        <strain evidence="1">CBS2887</strain>
    </source>
</reference>
<gene>
    <name evidence="1" type="ORF">WICPIJ_005120</name>
</gene>
<organism evidence="1 2">
    <name type="scientific">Wickerhamomyces pijperi</name>
    <name type="common">Yeast</name>
    <name type="synonym">Pichia pijperi</name>
    <dbReference type="NCBI Taxonomy" id="599730"/>
    <lineage>
        <taxon>Eukaryota</taxon>
        <taxon>Fungi</taxon>
        <taxon>Dikarya</taxon>
        <taxon>Ascomycota</taxon>
        <taxon>Saccharomycotina</taxon>
        <taxon>Saccharomycetes</taxon>
        <taxon>Phaffomycetales</taxon>
        <taxon>Wickerhamomycetaceae</taxon>
        <taxon>Wickerhamomyces</taxon>
    </lineage>
</organism>
<reference evidence="1" key="1">
    <citation type="journal article" date="2021" name="Open Biol.">
        <title>Shared evolutionary footprints suggest mitochondrial oxidative damage underlies multiple complex I losses in fungi.</title>
        <authorList>
            <person name="Schikora-Tamarit M.A."/>
            <person name="Marcet-Houben M."/>
            <person name="Nosek J."/>
            <person name="Gabaldon T."/>
        </authorList>
    </citation>
    <scope>NUCLEOTIDE SEQUENCE</scope>
    <source>
        <strain evidence="1">CBS2887</strain>
    </source>
</reference>
<proteinExistence type="predicted"/>
<dbReference type="AlphaFoldDB" id="A0A9P8Q6L6"/>
<keyword evidence="2" id="KW-1185">Reference proteome</keyword>
<accession>A0A9P8Q6L6</accession>
<name>A0A9P8Q6L6_WICPI</name>
<sequence length="132" mass="14201">MNETEMMLSSSEQQMRFSKTTTVFESDPKTTCLVINSSPNNLSASKPLTNLTSPPFLIFFKSQECNSTPTSVKTINCSPARSHPTSLTAVAISPEIINSLKETGGGTLARLNGVKPTIGPSMTMFKPMSEPV</sequence>
<dbReference type="Proteomes" id="UP000774326">
    <property type="component" value="Unassembled WGS sequence"/>
</dbReference>